<dbReference type="Proteomes" id="UP000790347">
    <property type="component" value="Unassembled WGS sequence"/>
</dbReference>
<evidence type="ECO:0000313" key="2">
    <source>
        <dbReference type="Proteomes" id="UP000790347"/>
    </source>
</evidence>
<dbReference type="AlphaFoldDB" id="A0A922HWK5"/>
<comment type="caution">
    <text evidence="1">The sequence shown here is derived from an EMBL/GenBank/DDBJ whole genome shotgun (WGS) entry which is preliminary data.</text>
</comment>
<reference evidence="1" key="1">
    <citation type="submission" date="2013-05" db="EMBL/GenBank/DDBJ databases">
        <authorList>
            <person name="Yim A.K.Y."/>
            <person name="Chan T.F."/>
            <person name="Ji K.M."/>
            <person name="Liu X.Y."/>
            <person name="Zhou J.W."/>
            <person name="Li R.Q."/>
            <person name="Yang K.Y."/>
            <person name="Li J."/>
            <person name="Li M."/>
            <person name="Law P.T.W."/>
            <person name="Wu Y.L."/>
            <person name="Cai Z.L."/>
            <person name="Qin H."/>
            <person name="Bao Y."/>
            <person name="Leung R.K.K."/>
            <person name="Ng P.K.S."/>
            <person name="Zou J."/>
            <person name="Zhong X.J."/>
            <person name="Ran P.X."/>
            <person name="Zhong N.S."/>
            <person name="Liu Z.G."/>
            <person name="Tsui S.K.W."/>
        </authorList>
    </citation>
    <scope>NUCLEOTIDE SEQUENCE</scope>
    <source>
        <strain evidence="1">Derf</strain>
        <tissue evidence="1">Whole organism</tissue>
    </source>
</reference>
<accession>A0A922HWK5</accession>
<evidence type="ECO:0000313" key="1">
    <source>
        <dbReference type="EMBL" id="KAH9506983.1"/>
    </source>
</evidence>
<keyword evidence="2" id="KW-1185">Reference proteome</keyword>
<proteinExistence type="predicted"/>
<sequence>MQITTTTTTYLRDGEFFFLASGFIEHLSNGKRMLTMPSACSKNHDEFEQRSNRISYQITKQQQQPPLLN</sequence>
<dbReference type="EMBL" id="ASGP02000005">
    <property type="protein sequence ID" value="KAH9506983.1"/>
    <property type="molecule type" value="Genomic_DNA"/>
</dbReference>
<organism evidence="1 2">
    <name type="scientific">Dermatophagoides farinae</name>
    <name type="common">American house dust mite</name>
    <dbReference type="NCBI Taxonomy" id="6954"/>
    <lineage>
        <taxon>Eukaryota</taxon>
        <taxon>Metazoa</taxon>
        <taxon>Ecdysozoa</taxon>
        <taxon>Arthropoda</taxon>
        <taxon>Chelicerata</taxon>
        <taxon>Arachnida</taxon>
        <taxon>Acari</taxon>
        <taxon>Acariformes</taxon>
        <taxon>Sarcoptiformes</taxon>
        <taxon>Astigmata</taxon>
        <taxon>Psoroptidia</taxon>
        <taxon>Analgoidea</taxon>
        <taxon>Pyroglyphidae</taxon>
        <taxon>Dermatophagoidinae</taxon>
        <taxon>Dermatophagoides</taxon>
    </lineage>
</organism>
<protein>
    <submittedName>
        <fullName evidence="1">Uncharacterized protein</fullName>
    </submittedName>
</protein>
<reference evidence="1" key="2">
    <citation type="journal article" date="2022" name="Res Sq">
        <title>Comparative Genomics Reveals Insights into the Divergent Evolution of Astigmatic Mites and Household Pest Adaptations.</title>
        <authorList>
            <person name="Xiong Q."/>
            <person name="Wan A.T.-Y."/>
            <person name="Liu X.-Y."/>
            <person name="Fung C.S.-H."/>
            <person name="Xiao X."/>
            <person name="Malainual N."/>
            <person name="Hou J."/>
            <person name="Wang L."/>
            <person name="Wang M."/>
            <person name="Yang K."/>
            <person name="Cui Y."/>
            <person name="Leung E."/>
            <person name="Nong W."/>
            <person name="Shin S.-K."/>
            <person name="Au S."/>
            <person name="Jeong K.Y."/>
            <person name="Chew F.T."/>
            <person name="Hui J."/>
            <person name="Leung T.F."/>
            <person name="Tungtrongchitr A."/>
            <person name="Zhong N."/>
            <person name="Liu Z."/>
            <person name="Tsui S."/>
        </authorList>
    </citation>
    <scope>NUCLEOTIDE SEQUENCE</scope>
    <source>
        <strain evidence="1">Derf</strain>
        <tissue evidence="1">Whole organism</tissue>
    </source>
</reference>
<gene>
    <name evidence="1" type="ORF">DERF_011688</name>
</gene>
<name>A0A922HWK5_DERFA</name>